<evidence type="ECO:0000313" key="2">
    <source>
        <dbReference type="EMBL" id="MXO75337.1"/>
    </source>
</evidence>
<accession>A0A6I4TFE0</accession>
<evidence type="ECO:0000256" key="1">
    <source>
        <dbReference type="SAM" id="MobiDB-lite"/>
    </source>
</evidence>
<evidence type="ECO:0000313" key="3">
    <source>
        <dbReference type="Proteomes" id="UP000439522"/>
    </source>
</evidence>
<dbReference type="Proteomes" id="UP000439522">
    <property type="component" value="Unassembled WGS sequence"/>
</dbReference>
<organism evidence="2 3">
    <name type="scientific">Tsuneonella aeria</name>
    <dbReference type="NCBI Taxonomy" id="1837929"/>
    <lineage>
        <taxon>Bacteria</taxon>
        <taxon>Pseudomonadati</taxon>
        <taxon>Pseudomonadota</taxon>
        <taxon>Alphaproteobacteria</taxon>
        <taxon>Sphingomonadales</taxon>
        <taxon>Erythrobacteraceae</taxon>
        <taxon>Tsuneonella</taxon>
    </lineage>
</organism>
<proteinExistence type="predicted"/>
<reference evidence="2 3" key="1">
    <citation type="submission" date="2019-12" db="EMBL/GenBank/DDBJ databases">
        <title>Genomic-based taxomic classification of the family Erythrobacteraceae.</title>
        <authorList>
            <person name="Xu L."/>
        </authorList>
    </citation>
    <scope>NUCLEOTIDE SEQUENCE [LARGE SCALE GENOMIC DNA]</scope>
    <source>
        <strain evidence="2 3">100921-2</strain>
    </source>
</reference>
<comment type="caution">
    <text evidence="2">The sequence shown here is derived from an EMBL/GenBank/DDBJ whole genome shotgun (WGS) entry which is preliminary data.</text>
</comment>
<dbReference type="AlphaFoldDB" id="A0A6I4TFE0"/>
<protein>
    <submittedName>
        <fullName evidence="2">Uncharacterized protein</fullName>
    </submittedName>
</protein>
<feature type="region of interest" description="Disordered" evidence="1">
    <location>
        <begin position="1"/>
        <end position="28"/>
    </location>
</feature>
<sequence>MSSISNRLGKLEREQAASGGSRRVADMTDRELIADILEGEGIPPTEKAIDEHLRRFNETGVLPGRPAQPFASKPEGN</sequence>
<dbReference type="EMBL" id="WTZA01000001">
    <property type="protein sequence ID" value="MXO75337.1"/>
    <property type="molecule type" value="Genomic_DNA"/>
</dbReference>
<feature type="region of interest" description="Disordered" evidence="1">
    <location>
        <begin position="57"/>
        <end position="77"/>
    </location>
</feature>
<name>A0A6I4TFE0_9SPHN</name>
<dbReference type="RefSeq" id="WP_160610987.1">
    <property type="nucleotide sequence ID" value="NZ_WTZA01000001.1"/>
</dbReference>
<gene>
    <name evidence="2" type="ORF">GRI40_08940</name>
</gene>
<keyword evidence="3" id="KW-1185">Reference proteome</keyword>